<reference evidence="6" key="1">
    <citation type="submission" date="2021-02" db="EMBL/GenBank/DDBJ databases">
        <authorList>
            <person name="Nowell W R."/>
        </authorList>
    </citation>
    <scope>NUCLEOTIDE SEQUENCE</scope>
</reference>
<dbReference type="PANTHER" id="PTHR12994">
    <property type="entry name" value="SECERNIN"/>
    <property type="match status" value="1"/>
</dbReference>
<evidence type="ECO:0000256" key="2">
    <source>
        <dbReference type="SAM" id="Coils"/>
    </source>
</evidence>
<protein>
    <recommendedName>
        <fullName evidence="9">Dipeptidase</fullName>
    </recommendedName>
</protein>
<dbReference type="OrthoDB" id="5175656at2759"/>
<dbReference type="Pfam" id="PF03577">
    <property type="entry name" value="Peptidase_C69"/>
    <property type="match status" value="1"/>
</dbReference>
<evidence type="ECO:0000313" key="4">
    <source>
        <dbReference type="EMBL" id="CAF1415617.1"/>
    </source>
</evidence>
<keyword evidence="2" id="KW-0175">Coiled coil</keyword>
<dbReference type="EMBL" id="CAJNOU010005617">
    <property type="protein sequence ID" value="CAF1483680.1"/>
    <property type="molecule type" value="Genomic_DNA"/>
</dbReference>
<evidence type="ECO:0000313" key="7">
    <source>
        <dbReference type="EMBL" id="CAF4053389.1"/>
    </source>
</evidence>
<dbReference type="Gene3D" id="3.60.60.10">
    <property type="entry name" value="Penicillin V Acylase, Chain A"/>
    <property type="match status" value="1"/>
</dbReference>
<dbReference type="Proteomes" id="UP000663882">
    <property type="component" value="Unassembled WGS sequence"/>
</dbReference>
<evidence type="ECO:0000313" key="8">
    <source>
        <dbReference type="Proteomes" id="UP000663823"/>
    </source>
</evidence>
<dbReference type="Proteomes" id="UP000663864">
    <property type="component" value="Unassembled WGS sequence"/>
</dbReference>
<dbReference type="InterPro" id="IPR005322">
    <property type="entry name" value="Peptidase_C69"/>
</dbReference>
<dbReference type="AlphaFoldDB" id="A0A819S018"/>
<dbReference type="GO" id="GO:0006508">
    <property type="term" value="P:proteolysis"/>
    <property type="evidence" value="ECO:0007669"/>
    <property type="project" value="InterPro"/>
</dbReference>
<dbReference type="Proteomes" id="UP000663889">
    <property type="component" value="Unassembled WGS sequence"/>
</dbReference>
<comment type="caution">
    <text evidence="6">The sequence shown here is derived from an EMBL/GenBank/DDBJ whole genome shotgun (WGS) entry which is preliminary data.</text>
</comment>
<evidence type="ECO:0000313" key="6">
    <source>
        <dbReference type="EMBL" id="CAF4048917.1"/>
    </source>
</evidence>
<evidence type="ECO:0008006" key="9">
    <source>
        <dbReference type="Google" id="ProtNLM"/>
    </source>
</evidence>
<dbReference type="Proteomes" id="UP000663874">
    <property type="component" value="Unassembled WGS sequence"/>
</dbReference>
<evidence type="ECO:0000313" key="3">
    <source>
        <dbReference type="EMBL" id="CAF1369791.1"/>
    </source>
</evidence>
<comment type="similarity">
    <text evidence="1">Belongs to the peptidase C69 family. Secernin subfamily.</text>
</comment>
<evidence type="ECO:0000256" key="1">
    <source>
        <dbReference type="ARBA" id="ARBA00005705"/>
    </source>
</evidence>
<evidence type="ECO:0000313" key="5">
    <source>
        <dbReference type="EMBL" id="CAF1483680.1"/>
    </source>
</evidence>
<dbReference type="GO" id="GO:0070004">
    <property type="term" value="F:cysteine-type exopeptidase activity"/>
    <property type="evidence" value="ECO:0007669"/>
    <property type="project" value="InterPro"/>
</dbReference>
<feature type="coiled-coil region" evidence="2">
    <location>
        <begin position="385"/>
        <end position="412"/>
    </location>
</feature>
<dbReference type="EMBL" id="CAJNOO010005369">
    <property type="protein sequence ID" value="CAF1415617.1"/>
    <property type="molecule type" value="Genomic_DNA"/>
</dbReference>
<dbReference type="PANTHER" id="PTHR12994:SF17">
    <property type="entry name" value="LD30995P"/>
    <property type="match status" value="1"/>
</dbReference>
<dbReference type="Proteomes" id="UP000663823">
    <property type="component" value="Unassembled WGS sequence"/>
</dbReference>
<organism evidence="6 8">
    <name type="scientific">Rotaria sordida</name>
    <dbReference type="NCBI Taxonomy" id="392033"/>
    <lineage>
        <taxon>Eukaryota</taxon>
        <taxon>Metazoa</taxon>
        <taxon>Spiralia</taxon>
        <taxon>Gnathifera</taxon>
        <taxon>Rotifera</taxon>
        <taxon>Eurotatoria</taxon>
        <taxon>Bdelloidea</taxon>
        <taxon>Philodinida</taxon>
        <taxon>Philodinidae</taxon>
        <taxon>Rotaria</taxon>
    </lineage>
</organism>
<name>A0A819S018_9BILA</name>
<proteinExistence type="inferred from homology"/>
<dbReference type="EMBL" id="CAJOBE010008076">
    <property type="protein sequence ID" value="CAF4053389.1"/>
    <property type="molecule type" value="Genomic_DNA"/>
</dbReference>
<gene>
    <name evidence="7" type="ORF">FNK824_LOCUS28835</name>
    <name evidence="6" type="ORF">OTI717_LOCUS31538</name>
    <name evidence="4" type="ORF">RFH988_LOCUS35397</name>
    <name evidence="5" type="ORF">SEV965_LOCUS35228</name>
    <name evidence="3" type="ORF">ZHD862_LOCUS31531</name>
</gene>
<sequence>MFNCSCDTMVAIGDVTHDGSIIFGKNSDRQSNEPLSIRYVPSEIYPPNSKVRTTYIEIAQVEKTYPCILFSPTNIFGAEMGFNCHGLVIGNEALFTKISSYKEGLTGMDLVRLVLERCRTSKDGKETIISLLNKYGQGGNCGFTSKFYYQNSFLLVDRNEGWIIETIGKDYAAKRITKGIYTISNKISFGNRNTFDEYSENLIQQAISNGWCKSIEDFHFEKCYSGFSFNPKKLYHGLITTHFARSQIRQLRSADLINNFGECSKFNVIDMFNVLRDHQQSKNCPANGLTNIDICMHGGFGPIRFTQTTGSLVSIIPTRNDQLPIHYATCTSLPCLSIYKPIWLEELSVVPSFLSSINNEISNASLYYSSNNIWWKSEIINRNIMKYYQKLIKQIQIERDLLESELVSISKKLSSRNISFKQRNQFTISSFDQVSHVYKFFFKIVLH</sequence>
<dbReference type="EMBL" id="CAJNOT010003193">
    <property type="protein sequence ID" value="CAF1369791.1"/>
    <property type="molecule type" value="Genomic_DNA"/>
</dbReference>
<accession>A0A819S018</accession>
<dbReference type="EMBL" id="CAJOAX010009084">
    <property type="protein sequence ID" value="CAF4048917.1"/>
    <property type="molecule type" value="Genomic_DNA"/>
</dbReference>
<dbReference type="GO" id="GO:0016805">
    <property type="term" value="F:dipeptidase activity"/>
    <property type="evidence" value="ECO:0007669"/>
    <property type="project" value="InterPro"/>
</dbReference>